<evidence type="ECO:0000256" key="6">
    <source>
        <dbReference type="ARBA" id="ARBA00022679"/>
    </source>
</evidence>
<dbReference type="HOGENOM" id="CLU_558515_0_0_1"/>
<dbReference type="Pfam" id="PF01255">
    <property type="entry name" value="Prenyltransf"/>
    <property type="match status" value="1"/>
</dbReference>
<dbReference type="GO" id="GO:0016094">
    <property type="term" value="P:polyprenol biosynthetic process"/>
    <property type="evidence" value="ECO:0007669"/>
    <property type="project" value="TreeGrafter"/>
</dbReference>
<dbReference type="InterPro" id="IPR036424">
    <property type="entry name" value="UPP_synth-like_sf"/>
</dbReference>
<dbReference type="EC" id="2.5.1.87" evidence="5"/>
<keyword evidence="6" id="KW-0808">Transferase</keyword>
<evidence type="ECO:0000313" key="16">
    <source>
        <dbReference type="Proteomes" id="UP000014500"/>
    </source>
</evidence>
<dbReference type="HAMAP" id="MF_01139">
    <property type="entry name" value="ISPT"/>
    <property type="match status" value="1"/>
</dbReference>
<sequence>HILCAFADGYRHDLEIIQLDLCACVEDTFWVLIGFGKMAAENEILAEDRRIDKGQDSCSKMSWFRTEKRSWLEWFCINVLKAGEIPSHVALIMDGNRRFANKKKLNKIEGHLHGFEKLAETLNWCRDFGIKELTVYAFSIENFKRPKDEVDAIMDLAREKFRYLLEEKDKIMSYNVCIRCLGNTNLLPRDVQELISQIVEISKSNTKYVLNVCFAYTAREEITSAIRELAIGVEKGLIKSSDVTETLLEKCLYTNKSNPPNLVIRTSGEVRLSDFLLWQSSYSVLIFVKVLWPEFTFWHLAFAIFYFQRQFRSTKPYEQRSISVRDEMEVEQLREIAVQESLCDVEERLLQMMKSREDRIKLFLQHLEEKRDKLIRNAARYAVKISFARLKSRNIINNKQDANYCQMRKQNTLQKGAGTSLIPYFNLGQLKKYCNEQNQMRTKLDEMEIMDLRDKLSPQDLASLIKIFARIIIFARLIMTTIMAIVLAD</sequence>
<dbReference type="Proteomes" id="UP000014500">
    <property type="component" value="Unassembled WGS sequence"/>
</dbReference>
<accession>T1J4M9</accession>
<dbReference type="NCBIfam" id="TIGR00055">
    <property type="entry name" value="uppS"/>
    <property type="match status" value="1"/>
</dbReference>
<reference evidence="15" key="2">
    <citation type="submission" date="2015-02" db="UniProtKB">
        <authorList>
            <consortium name="EnsemblMetazoa"/>
        </authorList>
    </citation>
    <scope>IDENTIFICATION</scope>
</reference>
<evidence type="ECO:0000256" key="11">
    <source>
        <dbReference type="ARBA" id="ARBA00058504"/>
    </source>
</evidence>
<dbReference type="STRING" id="126957.T1J4M9"/>
<organism evidence="15 16">
    <name type="scientific">Strigamia maritima</name>
    <name type="common">European centipede</name>
    <name type="synonym">Geophilus maritimus</name>
    <dbReference type="NCBI Taxonomy" id="126957"/>
    <lineage>
        <taxon>Eukaryota</taxon>
        <taxon>Metazoa</taxon>
        <taxon>Ecdysozoa</taxon>
        <taxon>Arthropoda</taxon>
        <taxon>Myriapoda</taxon>
        <taxon>Chilopoda</taxon>
        <taxon>Pleurostigmophora</taxon>
        <taxon>Geophilomorpha</taxon>
        <taxon>Linotaeniidae</taxon>
        <taxon>Strigamia</taxon>
    </lineage>
</organism>
<dbReference type="PANTHER" id="PTHR10291:SF43">
    <property type="entry name" value="DEHYDRODOLICHYL DIPHOSPHATE SYNTHASE COMPLEX SUBUNIT DHDDS"/>
    <property type="match status" value="1"/>
</dbReference>
<dbReference type="FunFam" id="3.40.1180.10:FF:000002">
    <property type="entry name" value="Alkyl transferase"/>
    <property type="match status" value="1"/>
</dbReference>
<dbReference type="eggNOG" id="KOG1602">
    <property type="taxonomic scope" value="Eukaryota"/>
</dbReference>
<comment type="catalytic activity">
    <reaction evidence="10">
        <text>n isopentenyl diphosphate + (2E,6E)-farnesyl diphosphate = a di-trans,poly-cis-polyprenyl diphosphate + n diphosphate</text>
        <dbReference type="Rhea" id="RHEA:53008"/>
        <dbReference type="Rhea" id="RHEA-COMP:19494"/>
        <dbReference type="ChEBI" id="CHEBI:33019"/>
        <dbReference type="ChEBI" id="CHEBI:128769"/>
        <dbReference type="ChEBI" id="CHEBI:136960"/>
        <dbReference type="ChEBI" id="CHEBI:175763"/>
        <dbReference type="EC" id="2.5.1.87"/>
    </reaction>
</comment>
<keyword evidence="14" id="KW-0812">Transmembrane</keyword>
<dbReference type="EnsemblMetazoa" id="SMAR008571-RA">
    <property type="protein sequence ID" value="SMAR008571-PA"/>
    <property type="gene ID" value="SMAR008571"/>
</dbReference>
<keyword evidence="9 14" id="KW-0472">Membrane</keyword>
<evidence type="ECO:0000256" key="9">
    <source>
        <dbReference type="ARBA" id="ARBA00023136"/>
    </source>
</evidence>
<evidence type="ECO:0000313" key="15">
    <source>
        <dbReference type="EnsemblMetazoa" id="SMAR008571-PA"/>
    </source>
</evidence>
<evidence type="ECO:0000256" key="2">
    <source>
        <dbReference type="ARBA" id="ARBA00004406"/>
    </source>
</evidence>
<comment type="function">
    <text evidence="11">With NUS1, forms the dehydrodolichyl diphosphate synthase (DDS) complex, an essential component of the dolichol monophosphate (Dol-P) biosynthetic machinery. Adds multiple copies of isopentenyl pyrophosphate (IPP) to farnesyl pyrophosphate (FPP) to produce dehydrodolichyl diphosphate (Dedol-PP), a precursor of dolichol which is utilized as a sugar carrier in protein glycosylation in the endoplasmic reticulum (ER).</text>
</comment>
<comment type="similarity">
    <text evidence="4">Belongs to the UPP synthase family.</text>
</comment>
<keyword evidence="14" id="KW-1133">Transmembrane helix</keyword>
<dbReference type="GO" id="GO:1904423">
    <property type="term" value="C:dehydrodolichyl diphosphate synthase complex"/>
    <property type="evidence" value="ECO:0007669"/>
    <property type="project" value="TreeGrafter"/>
</dbReference>
<evidence type="ECO:0000256" key="10">
    <source>
        <dbReference type="ARBA" id="ARBA00047353"/>
    </source>
</evidence>
<evidence type="ECO:0000256" key="13">
    <source>
        <dbReference type="ARBA" id="ARBA00078879"/>
    </source>
</evidence>
<evidence type="ECO:0000256" key="5">
    <source>
        <dbReference type="ARBA" id="ARBA00012596"/>
    </source>
</evidence>
<feature type="transmembrane region" description="Helical" evidence="14">
    <location>
        <begin position="282"/>
        <end position="307"/>
    </location>
</feature>
<dbReference type="GO" id="GO:0045547">
    <property type="term" value="F:ditrans,polycis-polyprenyl diphosphate synthase [(2E,6E)-farnesyl diphosphate specific] activity"/>
    <property type="evidence" value="ECO:0007669"/>
    <property type="project" value="UniProtKB-EC"/>
</dbReference>
<reference evidence="16" key="1">
    <citation type="submission" date="2011-05" db="EMBL/GenBank/DDBJ databases">
        <authorList>
            <person name="Richards S.R."/>
            <person name="Qu J."/>
            <person name="Jiang H."/>
            <person name="Jhangiani S.N."/>
            <person name="Agravi P."/>
            <person name="Goodspeed R."/>
            <person name="Gross S."/>
            <person name="Mandapat C."/>
            <person name="Jackson L."/>
            <person name="Mathew T."/>
            <person name="Pu L."/>
            <person name="Thornton R."/>
            <person name="Saada N."/>
            <person name="Wilczek-Boney K.B."/>
            <person name="Lee S."/>
            <person name="Kovar C."/>
            <person name="Wu Y."/>
            <person name="Scherer S.E."/>
            <person name="Worley K.C."/>
            <person name="Muzny D.M."/>
            <person name="Gibbs R."/>
        </authorList>
    </citation>
    <scope>NUCLEOTIDE SEQUENCE</scope>
    <source>
        <strain evidence="16">Brora</strain>
    </source>
</reference>
<comment type="pathway">
    <text evidence="3">Protein modification; protein glycosylation.</text>
</comment>
<dbReference type="PANTHER" id="PTHR10291">
    <property type="entry name" value="DEHYDRODOLICHYL DIPHOSPHATE SYNTHASE FAMILY MEMBER"/>
    <property type="match status" value="1"/>
</dbReference>
<dbReference type="PhylomeDB" id="T1J4M9"/>
<dbReference type="EMBL" id="JH431846">
    <property type="status" value="NOT_ANNOTATED_CDS"/>
    <property type="molecule type" value="Genomic_DNA"/>
</dbReference>
<dbReference type="AlphaFoldDB" id="T1J4M9"/>
<evidence type="ECO:0000256" key="1">
    <source>
        <dbReference type="ARBA" id="ARBA00001946"/>
    </source>
</evidence>
<evidence type="ECO:0000256" key="4">
    <source>
        <dbReference type="ARBA" id="ARBA00005432"/>
    </source>
</evidence>
<evidence type="ECO:0000256" key="14">
    <source>
        <dbReference type="SAM" id="Phobius"/>
    </source>
</evidence>
<comment type="subunit">
    <text evidence="12">Forms an active dehydrodolichyl diphosphate synthase complex with NUS1.</text>
</comment>
<keyword evidence="7" id="KW-0256">Endoplasmic reticulum</keyword>
<protein>
    <recommendedName>
        <fullName evidence="5">ditrans,polycis-polyprenyl diphosphate synthase [(2E,6E)-farnesyldiphosphate specific]</fullName>
        <ecNumber evidence="5">2.5.1.87</ecNumber>
    </recommendedName>
    <alternativeName>
        <fullName evidence="13">Ditrans,polycis-polyprenyl diphosphate synthase ((2E,6E)-farnesyl diphosphate specific)</fullName>
    </alternativeName>
</protein>
<dbReference type="CDD" id="cd00475">
    <property type="entry name" value="Cis_IPPS"/>
    <property type="match status" value="1"/>
</dbReference>
<comment type="cofactor">
    <cofactor evidence="1">
        <name>Mg(2+)</name>
        <dbReference type="ChEBI" id="CHEBI:18420"/>
    </cofactor>
</comment>
<keyword evidence="16" id="KW-1185">Reference proteome</keyword>
<dbReference type="InterPro" id="IPR001441">
    <property type="entry name" value="UPP_synth-like"/>
</dbReference>
<dbReference type="Gene3D" id="3.40.1180.10">
    <property type="entry name" value="Decaprenyl diphosphate synthase-like"/>
    <property type="match status" value="1"/>
</dbReference>
<evidence type="ECO:0000256" key="8">
    <source>
        <dbReference type="ARBA" id="ARBA00022842"/>
    </source>
</evidence>
<proteinExistence type="inferred from homology"/>
<evidence type="ECO:0000256" key="7">
    <source>
        <dbReference type="ARBA" id="ARBA00022824"/>
    </source>
</evidence>
<keyword evidence="8" id="KW-0460">Magnesium</keyword>
<evidence type="ECO:0000256" key="12">
    <source>
        <dbReference type="ARBA" id="ARBA00064670"/>
    </source>
</evidence>
<dbReference type="SUPFAM" id="SSF64005">
    <property type="entry name" value="Undecaprenyl diphosphate synthase"/>
    <property type="match status" value="1"/>
</dbReference>
<dbReference type="OMA" id="DESTHIF"/>
<feature type="transmembrane region" description="Helical" evidence="14">
    <location>
        <begin position="467"/>
        <end position="488"/>
    </location>
</feature>
<dbReference type="GO" id="GO:0005789">
    <property type="term" value="C:endoplasmic reticulum membrane"/>
    <property type="evidence" value="ECO:0007669"/>
    <property type="project" value="UniProtKB-SubCell"/>
</dbReference>
<name>T1J4M9_STRMM</name>
<comment type="subcellular location">
    <subcellularLocation>
        <location evidence="2">Endoplasmic reticulum membrane</location>
        <topology evidence="2">Peripheral membrane protein</topology>
    </subcellularLocation>
</comment>
<evidence type="ECO:0000256" key="3">
    <source>
        <dbReference type="ARBA" id="ARBA00004922"/>
    </source>
</evidence>